<organism evidence="3 4">
    <name type="scientific">Penicillium diatomitis</name>
    <dbReference type="NCBI Taxonomy" id="2819901"/>
    <lineage>
        <taxon>Eukaryota</taxon>
        <taxon>Fungi</taxon>
        <taxon>Dikarya</taxon>
        <taxon>Ascomycota</taxon>
        <taxon>Pezizomycotina</taxon>
        <taxon>Eurotiomycetes</taxon>
        <taxon>Eurotiomycetidae</taxon>
        <taxon>Eurotiales</taxon>
        <taxon>Aspergillaceae</taxon>
        <taxon>Penicillium</taxon>
    </lineage>
</organism>
<dbReference type="Pfam" id="PF13391">
    <property type="entry name" value="HNH_2"/>
    <property type="match status" value="1"/>
</dbReference>
<dbReference type="GeneID" id="81623093"/>
<proteinExistence type="predicted"/>
<evidence type="ECO:0000313" key="3">
    <source>
        <dbReference type="EMBL" id="KAJ5491675.1"/>
    </source>
</evidence>
<feature type="compositionally biased region" description="Basic and acidic residues" evidence="1">
    <location>
        <begin position="62"/>
        <end position="71"/>
    </location>
</feature>
<accession>A0A9W9XG78</accession>
<feature type="region of interest" description="Disordered" evidence="1">
    <location>
        <begin position="62"/>
        <end position="85"/>
    </location>
</feature>
<protein>
    <recommendedName>
        <fullName evidence="2">HNH nuclease domain-containing protein</fullName>
    </recommendedName>
</protein>
<reference evidence="3" key="2">
    <citation type="journal article" date="2023" name="IMA Fungus">
        <title>Comparative genomic study of the Penicillium genus elucidates a diverse pangenome and 15 lateral gene transfer events.</title>
        <authorList>
            <person name="Petersen C."/>
            <person name="Sorensen T."/>
            <person name="Nielsen M.R."/>
            <person name="Sondergaard T.E."/>
            <person name="Sorensen J.L."/>
            <person name="Fitzpatrick D.A."/>
            <person name="Frisvad J.C."/>
            <person name="Nielsen K.L."/>
        </authorList>
    </citation>
    <scope>NUCLEOTIDE SEQUENCE</scope>
    <source>
        <strain evidence="3">IBT 30728</strain>
    </source>
</reference>
<dbReference type="AlphaFoldDB" id="A0A9W9XG78"/>
<dbReference type="InterPro" id="IPR003615">
    <property type="entry name" value="HNH_nuc"/>
</dbReference>
<dbReference type="Proteomes" id="UP001148312">
    <property type="component" value="Unassembled WGS sequence"/>
</dbReference>
<evidence type="ECO:0000313" key="4">
    <source>
        <dbReference type="Proteomes" id="UP001148312"/>
    </source>
</evidence>
<comment type="caution">
    <text evidence="3">The sequence shown here is derived from an EMBL/GenBank/DDBJ whole genome shotgun (WGS) entry which is preliminary data.</text>
</comment>
<sequence>MDSRRNPSLVVGDSQESPRGGDITALTVQRCSAEYSGDEDQGYATFDHFLWHESAETEELQLMKRSSDRHTPTASSNIPKEDWVQTPEAQETFEVTKATEAFERITAKQDDEQWESYLYPSFGKPSQIKFRKAVIDAYDSFTCTDGLWPELWCPVLGKYLQDKKVIASYLFSWRYGQETMDAIFGEAAKSELFSPHNGILMSYAVKAAFDIGKLAIVPCDLKETGWTTIQGIRNWLSRGPDEYQVKILDQKWDGLDEELEGHPSLTFRDLDGRKLQFRNSFRPAARYMYFHYCIQVVRYAWQHNEVNGPAEAAEMLRNEHGQSYWGTSGKYLPKNMLQSVIQEIGHEYKSLLDRACPSTGNSDLLLELAAVQVITLHVLDPRPLEDAWLTLRRRVPTLENIDEFTTDSEDE</sequence>
<dbReference type="EMBL" id="JAPWDQ010000003">
    <property type="protein sequence ID" value="KAJ5491675.1"/>
    <property type="molecule type" value="Genomic_DNA"/>
</dbReference>
<reference evidence="3" key="1">
    <citation type="submission" date="2022-12" db="EMBL/GenBank/DDBJ databases">
        <authorList>
            <person name="Petersen C."/>
        </authorList>
    </citation>
    <scope>NUCLEOTIDE SEQUENCE</scope>
    <source>
        <strain evidence="3">IBT 30728</strain>
    </source>
</reference>
<keyword evidence="4" id="KW-1185">Reference proteome</keyword>
<feature type="domain" description="HNH nuclease" evidence="2">
    <location>
        <begin position="153"/>
        <end position="217"/>
    </location>
</feature>
<feature type="region of interest" description="Disordered" evidence="1">
    <location>
        <begin position="1"/>
        <end position="23"/>
    </location>
</feature>
<evidence type="ECO:0000256" key="1">
    <source>
        <dbReference type="SAM" id="MobiDB-lite"/>
    </source>
</evidence>
<dbReference type="RefSeq" id="XP_056792803.1">
    <property type="nucleotide sequence ID" value="XM_056932844.1"/>
</dbReference>
<evidence type="ECO:0000259" key="2">
    <source>
        <dbReference type="Pfam" id="PF13391"/>
    </source>
</evidence>
<name>A0A9W9XG78_9EURO</name>
<gene>
    <name evidence="3" type="ORF">N7539_003242</name>
</gene>